<dbReference type="SUPFAM" id="SSF51556">
    <property type="entry name" value="Metallo-dependent hydrolases"/>
    <property type="match status" value="1"/>
</dbReference>
<reference evidence="5" key="2">
    <citation type="submission" date="2020-09" db="EMBL/GenBank/DDBJ databases">
        <authorList>
            <person name="Sun Q."/>
            <person name="Kim S."/>
        </authorList>
    </citation>
    <scope>NUCLEOTIDE SEQUENCE</scope>
    <source>
        <strain evidence="5">KCTC 42590</strain>
    </source>
</reference>
<dbReference type="PANTHER" id="PTHR11113:SF14">
    <property type="entry name" value="N-ACETYLGLUCOSAMINE-6-PHOSPHATE DEACETYLASE"/>
    <property type="match status" value="1"/>
</dbReference>
<dbReference type="GO" id="GO:0006046">
    <property type="term" value="P:N-acetylglucosamine catabolic process"/>
    <property type="evidence" value="ECO:0007669"/>
    <property type="project" value="TreeGrafter"/>
</dbReference>
<reference evidence="5" key="1">
    <citation type="journal article" date="2014" name="Int. J. Syst. Evol. Microbiol.">
        <title>Complete genome sequence of Corynebacterium casei LMG S-19264T (=DSM 44701T), isolated from a smear-ripened cheese.</title>
        <authorList>
            <consortium name="US DOE Joint Genome Institute (JGI-PGF)"/>
            <person name="Walter F."/>
            <person name="Albersmeier A."/>
            <person name="Kalinowski J."/>
            <person name="Ruckert C."/>
        </authorList>
    </citation>
    <scope>NUCLEOTIDE SEQUENCE</scope>
    <source>
        <strain evidence="5">KCTC 42590</strain>
    </source>
</reference>
<accession>A0A919AQH3</accession>
<evidence type="ECO:0000259" key="4">
    <source>
        <dbReference type="Pfam" id="PF07969"/>
    </source>
</evidence>
<feature type="signal peptide" evidence="3">
    <location>
        <begin position="1"/>
        <end position="25"/>
    </location>
</feature>
<dbReference type="AlphaFoldDB" id="A0A919AQH3"/>
<dbReference type="Gene3D" id="2.30.40.10">
    <property type="entry name" value="Urease, subunit C, domain 1"/>
    <property type="match status" value="1"/>
</dbReference>
<feature type="chain" id="PRO_5037365284" evidence="3">
    <location>
        <begin position="26"/>
        <end position="533"/>
    </location>
</feature>
<dbReference type="SUPFAM" id="SSF51338">
    <property type="entry name" value="Composite domain of metallo-dependent hydrolases"/>
    <property type="match status" value="1"/>
</dbReference>
<evidence type="ECO:0000313" key="6">
    <source>
        <dbReference type="Proteomes" id="UP000630923"/>
    </source>
</evidence>
<dbReference type="Gene3D" id="3.30.1490.130">
    <property type="entry name" value="D-aminoacylase. Domain 3"/>
    <property type="match status" value="1"/>
</dbReference>
<dbReference type="EMBL" id="BNCI01000001">
    <property type="protein sequence ID" value="GHF20628.1"/>
    <property type="molecule type" value="Genomic_DNA"/>
</dbReference>
<protein>
    <submittedName>
        <fullName evidence="5">Aminoacylase</fullName>
    </submittedName>
</protein>
<keyword evidence="3" id="KW-0732">Signal</keyword>
<feature type="domain" description="Amidohydrolase 3" evidence="4">
    <location>
        <begin position="74"/>
        <end position="511"/>
    </location>
</feature>
<dbReference type="InterPro" id="IPR011059">
    <property type="entry name" value="Metal-dep_hydrolase_composite"/>
</dbReference>
<sequence>MRLLPSIIITMSFAILSAFSVSAHADDQRFDVIISGGQILDGTGGEAVQADIGIRDDLIVAVGDLSDASAANHIDARGKIVSPGFIDLHSHADRQVLEHPSVSNKVQQGITTILGGNCGGSPLDLDEFFATIDQNGAGPNVGILIGHNTVRKAVMGRENRLASDKEIKEMRSLVGKAMQDGAFGMSTGLKYVPGTYANTEEVVALSEVVAQAGGFYASHMREEGIGLLPAMDEALEIGRQADLPVHISHHKAVGLISWGKSKESIAKIKEARASGMDVTLDQYPYTASSTNFGVIFPAWSLAGGREALKERLADPETRQKIKDGIIHAIKTDRGGGDPARIQVAVFEDDPSLNGKTFKQILEERGVETSIENTAELAIELESRGGGSAIYHAMNEDDVRRIMQYEMTSVATDGHGVIMGEGAPHPRNYGTFPRVLGHYVREDNIITLSDAIRKMTGLPASRMGLTDRGLIKTGYFADLVIFDKDKVADKATFTDSHQLAVGIDYVLVNGVIAIDKNGYTGATSGRALRHAAAE</sequence>
<dbReference type="InterPro" id="IPR023100">
    <property type="entry name" value="D-aminoacylase_insert_dom_sf"/>
</dbReference>
<dbReference type="Gene3D" id="3.20.20.140">
    <property type="entry name" value="Metal-dependent hydrolases"/>
    <property type="match status" value="1"/>
</dbReference>
<dbReference type="InterPro" id="IPR032466">
    <property type="entry name" value="Metal_Hydrolase"/>
</dbReference>
<comment type="caution">
    <text evidence="5">The sequence shown here is derived from an EMBL/GenBank/DDBJ whole genome shotgun (WGS) entry which is preliminary data.</text>
</comment>
<evidence type="ECO:0000256" key="2">
    <source>
        <dbReference type="ARBA" id="ARBA00022801"/>
    </source>
</evidence>
<keyword evidence="6" id="KW-1185">Reference proteome</keyword>
<evidence type="ECO:0000256" key="1">
    <source>
        <dbReference type="ARBA" id="ARBA00010716"/>
    </source>
</evidence>
<dbReference type="CDD" id="cd01297">
    <property type="entry name" value="D-aminoacylase"/>
    <property type="match status" value="1"/>
</dbReference>
<evidence type="ECO:0000313" key="5">
    <source>
        <dbReference type="EMBL" id="GHF20628.1"/>
    </source>
</evidence>
<gene>
    <name evidence="5" type="ORF">GCM10017044_14410</name>
</gene>
<comment type="similarity">
    <text evidence="1">Belongs to the metallo-dependent hydrolases superfamily. NagA family.</text>
</comment>
<dbReference type="Proteomes" id="UP000630923">
    <property type="component" value="Unassembled WGS sequence"/>
</dbReference>
<dbReference type="Pfam" id="PF07969">
    <property type="entry name" value="Amidohydro_3"/>
    <property type="match status" value="1"/>
</dbReference>
<dbReference type="GO" id="GO:0008448">
    <property type="term" value="F:N-acetylglucosamine-6-phosphate deacetylase activity"/>
    <property type="evidence" value="ECO:0007669"/>
    <property type="project" value="TreeGrafter"/>
</dbReference>
<keyword evidence="2" id="KW-0378">Hydrolase</keyword>
<proteinExistence type="inferred from homology"/>
<dbReference type="RefSeq" id="WP_191251293.1">
    <property type="nucleotide sequence ID" value="NZ_BNCI01000001.1"/>
</dbReference>
<evidence type="ECO:0000256" key="3">
    <source>
        <dbReference type="SAM" id="SignalP"/>
    </source>
</evidence>
<name>A0A919AQH3_9PROT</name>
<dbReference type="InterPro" id="IPR013108">
    <property type="entry name" value="Amidohydro_3"/>
</dbReference>
<dbReference type="PANTHER" id="PTHR11113">
    <property type="entry name" value="N-ACETYLGLUCOSAMINE-6-PHOSPHATE DEACETYLASE"/>
    <property type="match status" value="1"/>
</dbReference>
<organism evidence="5 6">
    <name type="scientific">Kordiimonas sediminis</name>
    <dbReference type="NCBI Taxonomy" id="1735581"/>
    <lineage>
        <taxon>Bacteria</taxon>
        <taxon>Pseudomonadati</taxon>
        <taxon>Pseudomonadota</taxon>
        <taxon>Alphaproteobacteria</taxon>
        <taxon>Kordiimonadales</taxon>
        <taxon>Kordiimonadaceae</taxon>
        <taxon>Kordiimonas</taxon>
    </lineage>
</organism>